<keyword evidence="2" id="KW-0732">Signal</keyword>
<evidence type="ECO:0000313" key="3">
    <source>
        <dbReference type="EMBL" id="POS73866.1"/>
    </source>
</evidence>
<feature type="compositionally biased region" description="Low complexity" evidence="1">
    <location>
        <begin position="329"/>
        <end position="355"/>
    </location>
</feature>
<feature type="compositionally biased region" description="Low complexity" evidence="1">
    <location>
        <begin position="364"/>
        <end position="400"/>
    </location>
</feature>
<gene>
    <name evidence="3" type="ORF">DHEL01_v207733</name>
</gene>
<feature type="signal peptide" evidence="2">
    <location>
        <begin position="1"/>
        <end position="19"/>
    </location>
</feature>
<evidence type="ECO:0000313" key="4">
    <source>
        <dbReference type="Proteomes" id="UP000094444"/>
    </source>
</evidence>
<dbReference type="InParanoid" id="A0A2P5HUE9"/>
<evidence type="ECO:0008006" key="5">
    <source>
        <dbReference type="Google" id="ProtNLM"/>
    </source>
</evidence>
<feature type="chain" id="PRO_5015149564" description="Ppe family protein" evidence="2">
    <location>
        <begin position="20"/>
        <end position="439"/>
    </location>
</feature>
<dbReference type="STRING" id="158607.A0A2P5HUE9"/>
<dbReference type="AlphaFoldDB" id="A0A2P5HUE9"/>
<keyword evidence="4" id="KW-1185">Reference proteome</keyword>
<organism evidence="3 4">
    <name type="scientific">Diaporthe helianthi</name>
    <dbReference type="NCBI Taxonomy" id="158607"/>
    <lineage>
        <taxon>Eukaryota</taxon>
        <taxon>Fungi</taxon>
        <taxon>Dikarya</taxon>
        <taxon>Ascomycota</taxon>
        <taxon>Pezizomycotina</taxon>
        <taxon>Sordariomycetes</taxon>
        <taxon>Sordariomycetidae</taxon>
        <taxon>Diaporthales</taxon>
        <taxon>Diaporthaceae</taxon>
        <taxon>Diaporthe</taxon>
    </lineage>
</organism>
<feature type="compositionally biased region" description="Low complexity" evidence="1">
    <location>
        <begin position="295"/>
        <end position="314"/>
    </location>
</feature>
<dbReference type="Proteomes" id="UP000094444">
    <property type="component" value="Unassembled WGS sequence"/>
</dbReference>
<accession>A0A2P5HUE9</accession>
<sequence>MKACLLLVSAALQSIAVTALPVTLAGDLLNTPNLAKRSPANLYAARAKQPSGGGGNDESVPEAAQAFAGDVAIVSSSLNGMGQTTDPKQISALARKGFVAETDEDQHRAVLNNAAGRDARQANQKIVDNTPIVLDGLESMMKNPTMENVMEQLSKVESARWPPRNANILPSITQLSNSALENSGSDQQQKTFKPTTGVKDLKQLMASAGGSTATNGNAGTATGNTASKSSAPAKTGKGKGAGDTATTTNTGKGRGAGGAGAADAETETQKKGGAEAADDTAGANKNSPASDTVKGKGTAASGNASGKGAAAAKGGDAGDDNASKKGGADADTAETTGNAGEKGAGAATKGTGNAEAADDDDDATVANGAAGKGKTNGAKSNTGDGDAATKGAGKGSAATADGDDDDATATKGAAGKGKANGANNNAGGAGAAEDDEEEE</sequence>
<feature type="compositionally biased region" description="Low complexity" evidence="1">
    <location>
        <begin position="409"/>
        <end position="426"/>
    </location>
</feature>
<reference evidence="3" key="1">
    <citation type="submission" date="2017-09" db="EMBL/GenBank/DDBJ databases">
        <title>Polyketide synthases of a Diaporthe helianthi virulent isolate.</title>
        <authorList>
            <person name="Baroncelli R."/>
        </authorList>
    </citation>
    <scope>NUCLEOTIDE SEQUENCE [LARGE SCALE GENOMIC DNA]</scope>
    <source>
        <strain evidence="3">7/96</strain>
    </source>
</reference>
<comment type="caution">
    <text evidence="3">The sequence shown here is derived from an EMBL/GenBank/DDBJ whole genome shotgun (WGS) entry which is preliminary data.</text>
</comment>
<dbReference type="OrthoDB" id="2118427at2759"/>
<feature type="compositionally biased region" description="Low complexity" evidence="1">
    <location>
        <begin position="208"/>
        <end position="235"/>
    </location>
</feature>
<feature type="compositionally biased region" description="Low complexity" evidence="1">
    <location>
        <begin position="242"/>
        <end position="251"/>
    </location>
</feature>
<dbReference type="EMBL" id="MAVT02000720">
    <property type="protein sequence ID" value="POS73866.1"/>
    <property type="molecule type" value="Genomic_DNA"/>
</dbReference>
<protein>
    <recommendedName>
        <fullName evidence="5">Ppe family protein</fullName>
    </recommendedName>
</protein>
<evidence type="ECO:0000256" key="1">
    <source>
        <dbReference type="SAM" id="MobiDB-lite"/>
    </source>
</evidence>
<name>A0A2P5HUE9_DIAHE</name>
<feature type="region of interest" description="Disordered" evidence="1">
    <location>
        <begin position="208"/>
        <end position="439"/>
    </location>
</feature>
<proteinExistence type="predicted"/>
<evidence type="ECO:0000256" key="2">
    <source>
        <dbReference type="SAM" id="SignalP"/>
    </source>
</evidence>